<dbReference type="EMBL" id="CM009308">
    <property type="protein sequence ID" value="PNS90483.1"/>
    <property type="molecule type" value="Genomic_DNA"/>
</dbReference>
<evidence type="ECO:0000313" key="1">
    <source>
        <dbReference type="EMBL" id="PNS90483.1"/>
    </source>
</evidence>
<accession>A0A2K1WPM5</accession>
<sequence length="54" mass="6086">MTAICVFQLIHMREVAMSKPVWGTKGHSPCTTESIVTWMGMHATKDRDKYDAST</sequence>
<organism evidence="1 2">
    <name type="scientific">Populus trichocarpa</name>
    <name type="common">Western balsam poplar</name>
    <name type="synonym">Populus balsamifera subsp. trichocarpa</name>
    <dbReference type="NCBI Taxonomy" id="3694"/>
    <lineage>
        <taxon>Eukaryota</taxon>
        <taxon>Viridiplantae</taxon>
        <taxon>Streptophyta</taxon>
        <taxon>Embryophyta</taxon>
        <taxon>Tracheophyta</taxon>
        <taxon>Spermatophyta</taxon>
        <taxon>Magnoliopsida</taxon>
        <taxon>eudicotyledons</taxon>
        <taxon>Gunneridae</taxon>
        <taxon>Pentapetalae</taxon>
        <taxon>rosids</taxon>
        <taxon>fabids</taxon>
        <taxon>Malpighiales</taxon>
        <taxon>Salicaceae</taxon>
        <taxon>Saliceae</taxon>
        <taxon>Populus</taxon>
    </lineage>
</organism>
<protein>
    <submittedName>
        <fullName evidence="1">Uncharacterized protein</fullName>
    </submittedName>
</protein>
<reference evidence="1 2" key="1">
    <citation type="journal article" date="2006" name="Science">
        <title>The genome of black cottonwood, Populus trichocarpa (Torr. &amp; Gray).</title>
        <authorList>
            <person name="Tuskan G.A."/>
            <person name="Difazio S."/>
            <person name="Jansson S."/>
            <person name="Bohlmann J."/>
            <person name="Grigoriev I."/>
            <person name="Hellsten U."/>
            <person name="Putnam N."/>
            <person name="Ralph S."/>
            <person name="Rombauts S."/>
            <person name="Salamov A."/>
            <person name="Schein J."/>
            <person name="Sterck L."/>
            <person name="Aerts A."/>
            <person name="Bhalerao R.R."/>
            <person name="Bhalerao R.P."/>
            <person name="Blaudez D."/>
            <person name="Boerjan W."/>
            <person name="Brun A."/>
            <person name="Brunner A."/>
            <person name="Busov V."/>
            <person name="Campbell M."/>
            <person name="Carlson J."/>
            <person name="Chalot M."/>
            <person name="Chapman J."/>
            <person name="Chen G.L."/>
            <person name="Cooper D."/>
            <person name="Coutinho P.M."/>
            <person name="Couturier J."/>
            <person name="Covert S."/>
            <person name="Cronk Q."/>
            <person name="Cunningham R."/>
            <person name="Davis J."/>
            <person name="Degroeve S."/>
            <person name="Dejardin A."/>
            <person name="Depamphilis C."/>
            <person name="Detter J."/>
            <person name="Dirks B."/>
            <person name="Dubchak I."/>
            <person name="Duplessis S."/>
            <person name="Ehlting J."/>
            <person name="Ellis B."/>
            <person name="Gendler K."/>
            <person name="Goodstein D."/>
            <person name="Gribskov M."/>
            <person name="Grimwood J."/>
            <person name="Groover A."/>
            <person name="Gunter L."/>
            <person name="Hamberger B."/>
            <person name="Heinze B."/>
            <person name="Helariutta Y."/>
            <person name="Henrissat B."/>
            <person name="Holligan D."/>
            <person name="Holt R."/>
            <person name="Huang W."/>
            <person name="Islam-Faridi N."/>
            <person name="Jones S."/>
            <person name="Jones-Rhoades M."/>
            <person name="Jorgensen R."/>
            <person name="Joshi C."/>
            <person name="Kangasjarvi J."/>
            <person name="Karlsson J."/>
            <person name="Kelleher C."/>
            <person name="Kirkpatrick R."/>
            <person name="Kirst M."/>
            <person name="Kohler A."/>
            <person name="Kalluri U."/>
            <person name="Larimer F."/>
            <person name="Leebens-Mack J."/>
            <person name="Leple J.C."/>
            <person name="Locascio P."/>
            <person name="Lou Y."/>
            <person name="Lucas S."/>
            <person name="Martin F."/>
            <person name="Montanini B."/>
            <person name="Napoli C."/>
            <person name="Nelson D.R."/>
            <person name="Nelson C."/>
            <person name="Nieminen K."/>
            <person name="Nilsson O."/>
            <person name="Pereda V."/>
            <person name="Peter G."/>
            <person name="Philippe R."/>
            <person name="Pilate G."/>
            <person name="Poliakov A."/>
            <person name="Razumovskaya J."/>
            <person name="Richardson P."/>
            <person name="Rinaldi C."/>
            <person name="Ritland K."/>
            <person name="Rouze P."/>
            <person name="Ryaboy D."/>
            <person name="Schmutz J."/>
            <person name="Schrader J."/>
            <person name="Segerman B."/>
            <person name="Shin H."/>
            <person name="Siddiqui A."/>
            <person name="Sterky F."/>
            <person name="Terry A."/>
            <person name="Tsai C.J."/>
            <person name="Uberbacher E."/>
            <person name="Unneberg P."/>
            <person name="Vahala J."/>
            <person name="Wall K."/>
            <person name="Wessler S."/>
            <person name="Yang G."/>
            <person name="Yin T."/>
            <person name="Douglas C."/>
            <person name="Marra M."/>
            <person name="Sandberg G."/>
            <person name="Van de Peer Y."/>
            <person name="Rokhsar D."/>
        </authorList>
    </citation>
    <scope>NUCLEOTIDE SEQUENCE [LARGE SCALE GENOMIC DNA]</scope>
    <source>
        <strain evidence="2">cv. Nisqually</strain>
    </source>
</reference>
<dbReference type="InParanoid" id="A0A2K1WPM5"/>
<name>A0A2K1WPM5_POPTR</name>
<gene>
    <name evidence="1" type="ORF">POPTR_019G046500</name>
</gene>
<proteinExistence type="predicted"/>
<evidence type="ECO:0000313" key="2">
    <source>
        <dbReference type="Proteomes" id="UP000006729"/>
    </source>
</evidence>
<keyword evidence="2" id="KW-1185">Reference proteome</keyword>
<dbReference type="Proteomes" id="UP000006729">
    <property type="component" value="Chromosome 19"/>
</dbReference>
<dbReference type="AlphaFoldDB" id="A0A2K1WPM5"/>